<evidence type="ECO:0000313" key="1">
    <source>
        <dbReference type="EMBL" id="MBP0460728.1"/>
    </source>
</evidence>
<protein>
    <submittedName>
        <fullName evidence="1">Uncharacterized protein</fullName>
    </submittedName>
</protein>
<dbReference type="Gene3D" id="3.40.390.10">
    <property type="entry name" value="Collagenase (Catalytic Domain)"/>
    <property type="match status" value="1"/>
</dbReference>
<dbReference type="Proteomes" id="UP000670475">
    <property type="component" value="Unassembled WGS sequence"/>
</dbReference>
<gene>
    <name evidence="1" type="ORF">JFN87_25095</name>
</gene>
<proteinExistence type="predicted"/>
<name>A0A940MLN9_9ACTN</name>
<dbReference type="AlphaFoldDB" id="A0A940MLN9"/>
<keyword evidence="2" id="KW-1185">Reference proteome</keyword>
<dbReference type="RefSeq" id="WP_209343391.1">
    <property type="nucleotide sequence ID" value="NZ_JAGIQL010000131.1"/>
</dbReference>
<reference evidence="1" key="1">
    <citation type="submission" date="2021-03" db="EMBL/GenBank/DDBJ databases">
        <title>Whole genome sequence of Streptomyces bomunensis MMS17-BM035.</title>
        <authorList>
            <person name="Lee J.H."/>
        </authorList>
    </citation>
    <scope>NUCLEOTIDE SEQUENCE</scope>
    <source>
        <strain evidence="1">MMS17-BM035</strain>
    </source>
</reference>
<dbReference type="InterPro" id="IPR024079">
    <property type="entry name" value="MetalloPept_cat_dom_sf"/>
</dbReference>
<organism evidence="1 2">
    <name type="scientific">Streptomyces montanisoli</name>
    <dbReference type="NCBI Taxonomy" id="2798581"/>
    <lineage>
        <taxon>Bacteria</taxon>
        <taxon>Bacillati</taxon>
        <taxon>Actinomycetota</taxon>
        <taxon>Actinomycetes</taxon>
        <taxon>Kitasatosporales</taxon>
        <taxon>Streptomycetaceae</taxon>
        <taxon>Streptomyces</taxon>
    </lineage>
</organism>
<dbReference type="GO" id="GO:0008237">
    <property type="term" value="F:metallopeptidase activity"/>
    <property type="evidence" value="ECO:0007669"/>
    <property type="project" value="InterPro"/>
</dbReference>
<accession>A0A940MLN9</accession>
<sequence>MATLQSQAGNAAVAKALGTRRPAPRATAARAGLAVQRAVWDFMPGASYSGHGVGHMHSWQNQESKEIRSSSELGIQGQDKPIIGDRYDEATRSVHSSSNAVFSAKGKVPQEEFESREKATRAALVEAKRYVAQALAMLEQCNGQPAGALLTGLQSGFPAFRAASAPERADFVRHVSDVVRRIKQGLDANGLQIALASADQGPLGAQGWVEQNLGERFRGPNMRHETPPALFERSGPIHLLKPGQTPWYIVHEASHRFAGTLDYQYSPRDDELVKDRVADGMKNHDAETAAKLETEHLDERKVGDPNSYAGKDVPGKATNWYAMGRRSLMNADSYAQFILIATGAPAPRTP</sequence>
<evidence type="ECO:0000313" key="2">
    <source>
        <dbReference type="Proteomes" id="UP000670475"/>
    </source>
</evidence>
<dbReference type="EMBL" id="JAGIQL010000131">
    <property type="protein sequence ID" value="MBP0460728.1"/>
    <property type="molecule type" value="Genomic_DNA"/>
</dbReference>
<comment type="caution">
    <text evidence="1">The sequence shown here is derived from an EMBL/GenBank/DDBJ whole genome shotgun (WGS) entry which is preliminary data.</text>
</comment>